<dbReference type="RefSeq" id="WP_062705755.1">
    <property type="nucleotide sequence ID" value="NZ_CAWRCI010000004.1"/>
</dbReference>
<keyword evidence="1 4" id="KW-0963">Cytoplasm</keyword>
<evidence type="ECO:0000313" key="6">
    <source>
        <dbReference type="EMBL" id="CZF78756.1"/>
    </source>
</evidence>
<dbReference type="PANTHER" id="PTHR30456">
    <property type="entry name" value="PYRIDOXINE 5'-PHOSPHATE SYNTHASE"/>
    <property type="match status" value="1"/>
</dbReference>
<dbReference type="NCBIfam" id="NF003623">
    <property type="entry name" value="PRK05265.1-1"/>
    <property type="match status" value="1"/>
</dbReference>
<gene>
    <name evidence="4 6" type="primary">pdxJ</name>
    <name evidence="6" type="ORF">GMA8713_00701</name>
</gene>
<dbReference type="NCBIfam" id="TIGR00559">
    <property type="entry name" value="pdxJ"/>
    <property type="match status" value="1"/>
</dbReference>
<evidence type="ECO:0000256" key="1">
    <source>
        <dbReference type="ARBA" id="ARBA00022490"/>
    </source>
</evidence>
<dbReference type="SUPFAM" id="SSF63892">
    <property type="entry name" value="Pyridoxine 5'-phosphate synthase"/>
    <property type="match status" value="1"/>
</dbReference>
<keyword evidence="7" id="KW-1185">Reference proteome</keyword>
<dbReference type="AlphaFoldDB" id="A0A128EXN2"/>
<evidence type="ECO:0000256" key="4">
    <source>
        <dbReference type="HAMAP-Rule" id="MF_00279"/>
    </source>
</evidence>
<comment type="pathway">
    <text evidence="4">Cofactor biosynthesis; pyridoxine 5'-phosphate biosynthesis; pyridoxine 5'-phosphate from D-erythrose 4-phosphate: step 5/5.</text>
</comment>
<name>A0A128EXN2_9GAMM</name>
<accession>A0A128EXN2</accession>
<feature type="binding site" evidence="4">
    <location>
        <position position="9"/>
    </location>
    <ligand>
        <name>3-amino-2-oxopropyl phosphate</name>
        <dbReference type="ChEBI" id="CHEBI:57279"/>
    </ligand>
</feature>
<protein>
    <recommendedName>
        <fullName evidence="4 5">Pyridoxine 5'-phosphate synthase</fullName>
        <shortName evidence="4">PNP synthase</shortName>
        <ecNumber evidence="4 5">2.6.99.2</ecNumber>
    </recommendedName>
</protein>
<feature type="binding site" evidence="4">
    <location>
        <position position="20"/>
    </location>
    <ligand>
        <name>3-amino-2-oxopropyl phosphate</name>
        <dbReference type="ChEBI" id="CHEBI:57279"/>
    </ligand>
</feature>
<dbReference type="EMBL" id="FIZY01000004">
    <property type="protein sequence ID" value="CZF78756.1"/>
    <property type="molecule type" value="Genomic_DNA"/>
</dbReference>
<comment type="subunit">
    <text evidence="4">Homooctamer; tetramer of dimers.</text>
</comment>
<evidence type="ECO:0000313" key="7">
    <source>
        <dbReference type="Proteomes" id="UP000073601"/>
    </source>
</evidence>
<dbReference type="HAMAP" id="MF_00279">
    <property type="entry name" value="PdxJ"/>
    <property type="match status" value="1"/>
</dbReference>
<feature type="binding site" evidence="4">
    <location>
        <position position="102"/>
    </location>
    <ligand>
        <name>1-deoxy-D-xylulose 5-phosphate</name>
        <dbReference type="ChEBI" id="CHEBI:57792"/>
    </ligand>
</feature>
<feature type="active site" description="Proton acceptor" evidence="4">
    <location>
        <position position="45"/>
    </location>
</feature>
<dbReference type="InterPro" id="IPR004569">
    <property type="entry name" value="PyrdxlP_synth_PdxJ"/>
</dbReference>
<evidence type="ECO:0000256" key="2">
    <source>
        <dbReference type="ARBA" id="ARBA00022679"/>
    </source>
</evidence>
<dbReference type="GO" id="GO:0008615">
    <property type="term" value="P:pyridoxine biosynthetic process"/>
    <property type="evidence" value="ECO:0007669"/>
    <property type="project" value="UniProtKB-UniRule"/>
</dbReference>
<dbReference type="GO" id="GO:0005829">
    <property type="term" value="C:cytosol"/>
    <property type="evidence" value="ECO:0007669"/>
    <property type="project" value="TreeGrafter"/>
</dbReference>
<comment type="subcellular location">
    <subcellularLocation>
        <location evidence="4">Cytoplasm</location>
    </subcellularLocation>
</comment>
<organism evidence="6 7">
    <name type="scientific">Grimontia marina</name>
    <dbReference type="NCBI Taxonomy" id="646534"/>
    <lineage>
        <taxon>Bacteria</taxon>
        <taxon>Pseudomonadati</taxon>
        <taxon>Pseudomonadota</taxon>
        <taxon>Gammaproteobacteria</taxon>
        <taxon>Vibrionales</taxon>
        <taxon>Vibrionaceae</taxon>
        <taxon>Grimontia</taxon>
    </lineage>
</organism>
<dbReference type="NCBIfam" id="NF003624">
    <property type="entry name" value="PRK05265.1-2"/>
    <property type="match status" value="1"/>
</dbReference>
<feature type="binding site" evidence="4">
    <location>
        <position position="52"/>
    </location>
    <ligand>
        <name>1-deoxy-D-xylulose 5-phosphate</name>
        <dbReference type="ChEBI" id="CHEBI:57792"/>
    </ligand>
</feature>
<keyword evidence="3 4" id="KW-0664">Pyridoxine biosynthesis</keyword>
<feature type="site" description="Transition state stabilizer" evidence="4">
    <location>
        <position position="153"/>
    </location>
</feature>
<dbReference type="NCBIfam" id="NF003625">
    <property type="entry name" value="PRK05265.1-3"/>
    <property type="match status" value="1"/>
</dbReference>
<dbReference type="Gene3D" id="3.20.20.70">
    <property type="entry name" value="Aldolase class I"/>
    <property type="match status" value="1"/>
</dbReference>
<dbReference type="FunFam" id="3.20.20.70:FF:000042">
    <property type="entry name" value="Pyridoxine 5'-phosphate synthase"/>
    <property type="match status" value="1"/>
</dbReference>
<dbReference type="CDD" id="cd00003">
    <property type="entry name" value="PNPsynthase"/>
    <property type="match status" value="1"/>
</dbReference>
<dbReference type="InterPro" id="IPR036130">
    <property type="entry name" value="Pyridoxine-5'_phos_synth"/>
</dbReference>
<feature type="binding site" evidence="4">
    <location>
        <begin position="215"/>
        <end position="216"/>
    </location>
    <ligand>
        <name>3-amino-2-oxopropyl phosphate</name>
        <dbReference type="ChEBI" id="CHEBI:57279"/>
    </ligand>
</feature>
<comment type="similarity">
    <text evidence="4">Belongs to the PNP synthase family.</text>
</comment>
<feature type="binding site" evidence="4">
    <location>
        <position position="194"/>
    </location>
    <ligand>
        <name>3-amino-2-oxopropyl phosphate</name>
        <dbReference type="ChEBI" id="CHEBI:57279"/>
    </ligand>
</feature>
<feature type="active site" description="Proton acceptor" evidence="4">
    <location>
        <position position="72"/>
    </location>
</feature>
<feature type="binding site" evidence="4">
    <location>
        <begin position="11"/>
        <end position="12"/>
    </location>
    <ligand>
        <name>1-deoxy-D-xylulose 5-phosphate</name>
        <dbReference type="ChEBI" id="CHEBI:57792"/>
    </ligand>
</feature>
<dbReference type="EC" id="2.6.99.2" evidence="4 5"/>
<feature type="binding site" evidence="4">
    <location>
        <position position="47"/>
    </location>
    <ligand>
        <name>1-deoxy-D-xylulose 5-phosphate</name>
        <dbReference type="ChEBI" id="CHEBI:57792"/>
    </ligand>
</feature>
<dbReference type="NCBIfam" id="NF003627">
    <property type="entry name" value="PRK05265.1-5"/>
    <property type="match status" value="1"/>
</dbReference>
<evidence type="ECO:0000256" key="3">
    <source>
        <dbReference type="ARBA" id="ARBA00023096"/>
    </source>
</evidence>
<dbReference type="PANTHER" id="PTHR30456:SF0">
    <property type="entry name" value="PYRIDOXINE 5'-PHOSPHATE SYNTHASE"/>
    <property type="match status" value="1"/>
</dbReference>
<evidence type="ECO:0000256" key="5">
    <source>
        <dbReference type="NCBIfam" id="TIGR00559"/>
    </source>
</evidence>
<dbReference type="OrthoDB" id="9806590at2"/>
<dbReference type="InterPro" id="IPR013785">
    <property type="entry name" value="Aldolase_TIM"/>
</dbReference>
<dbReference type="Pfam" id="PF03740">
    <property type="entry name" value="PdxJ"/>
    <property type="match status" value="1"/>
</dbReference>
<comment type="catalytic activity">
    <reaction evidence="4">
        <text>3-amino-2-oxopropyl phosphate + 1-deoxy-D-xylulose 5-phosphate = pyridoxine 5'-phosphate + phosphate + 2 H2O + H(+)</text>
        <dbReference type="Rhea" id="RHEA:15265"/>
        <dbReference type="ChEBI" id="CHEBI:15377"/>
        <dbReference type="ChEBI" id="CHEBI:15378"/>
        <dbReference type="ChEBI" id="CHEBI:43474"/>
        <dbReference type="ChEBI" id="CHEBI:57279"/>
        <dbReference type="ChEBI" id="CHEBI:57792"/>
        <dbReference type="ChEBI" id="CHEBI:58589"/>
        <dbReference type="EC" id="2.6.99.2"/>
    </reaction>
</comment>
<comment type="function">
    <text evidence="4">Catalyzes the complicated ring closure reaction between the two acyclic compounds 1-deoxy-D-xylulose-5-phosphate (DXP) and 3-amino-2-oxopropyl phosphate (1-amino-acetone-3-phosphate or AAP) to form pyridoxine 5'-phosphate (PNP) and inorganic phosphate.</text>
</comment>
<reference evidence="7" key="1">
    <citation type="submission" date="2016-02" db="EMBL/GenBank/DDBJ databases">
        <authorList>
            <person name="Rodrigo-Torres Lidia"/>
            <person name="Arahal R.David."/>
        </authorList>
    </citation>
    <scope>NUCLEOTIDE SEQUENCE [LARGE SCALE GENOMIC DNA]</scope>
    <source>
        <strain evidence="7">CECT 8713</strain>
    </source>
</reference>
<feature type="active site" description="Proton donor" evidence="4">
    <location>
        <position position="193"/>
    </location>
</feature>
<proteinExistence type="inferred from homology"/>
<dbReference type="GO" id="GO:0033856">
    <property type="term" value="F:pyridoxine 5'-phosphate synthase activity"/>
    <property type="evidence" value="ECO:0007669"/>
    <property type="project" value="UniProtKB-UniRule"/>
</dbReference>
<sequence>MNTIYLGVNIDHVATVRNARGTQYPDPVHAADIAERAGADGITVHLREDRRHIKDRDVHILKDTIQTRMNLEMAVTDEMVNIALEVKPAYVCLVPEKREELTTEGGLDVAGQLDKVKAATETLTAAGIKVSLFIDADRAQIDAAKACGAPFIELHTGHYAEATTEEDMQAELKKIAAGASYADDLGIKVNAGHGLTYHNVKPIAAIPEIYELNIGHAIVGRAVFEGLPKAVADMKALMLEARR</sequence>
<dbReference type="Proteomes" id="UP000073601">
    <property type="component" value="Unassembled WGS sequence"/>
</dbReference>
<dbReference type="UniPathway" id="UPA00244">
    <property type="reaction ID" value="UER00313"/>
</dbReference>
<keyword evidence="2 4" id="KW-0808">Transferase</keyword>